<evidence type="ECO:0000313" key="3">
    <source>
        <dbReference type="Proteomes" id="UP000831607"/>
    </source>
</evidence>
<feature type="signal peptide" evidence="1">
    <location>
        <begin position="1"/>
        <end position="26"/>
    </location>
</feature>
<name>A0ABY4AKY8_9BURK</name>
<feature type="chain" id="PRO_5047193570" description="Lipoprotein" evidence="1">
    <location>
        <begin position="27"/>
        <end position="62"/>
    </location>
</feature>
<dbReference type="RefSeq" id="WP_243479371.1">
    <property type="nucleotide sequence ID" value="NZ_CP063982.1"/>
</dbReference>
<dbReference type="EMBL" id="CP063982">
    <property type="protein sequence ID" value="UOD50954.1"/>
    <property type="molecule type" value="Genomic_DNA"/>
</dbReference>
<dbReference type="Proteomes" id="UP000831607">
    <property type="component" value="Chromosome"/>
</dbReference>
<accession>A0ABY4AKY8</accession>
<keyword evidence="1" id="KW-0732">Signal</keyword>
<evidence type="ECO:0008006" key="4">
    <source>
        <dbReference type="Google" id="ProtNLM"/>
    </source>
</evidence>
<reference evidence="2 3" key="1">
    <citation type="submission" date="2020-11" db="EMBL/GenBank/DDBJ databases">
        <title>Algicoccus daihaiensis sp.nov., isolated from Daihai Lake in Inner Mongolia.</title>
        <authorList>
            <person name="Kai J."/>
        </authorList>
    </citation>
    <scope>NUCLEOTIDE SEQUENCE [LARGE SCALE GENOMIC DNA]</scope>
    <source>
        <strain evidence="3">f23</strain>
    </source>
</reference>
<evidence type="ECO:0000313" key="2">
    <source>
        <dbReference type="EMBL" id="UOD50954.1"/>
    </source>
</evidence>
<protein>
    <recommendedName>
        <fullName evidence="4">Lipoprotein</fullName>
    </recommendedName>
</protein>
<sequence>MQSFCLRCLAVTAAALLMAGCSTAVAVVDAVGSAVVYAGKTVVNTVDAITPDIVNGDDDDDD</sequence>
<evidence type="ECO:0000256" key="1">
    <source>
        <dbReference type="SAM" id="SignalP"/>
    </source>
</evidence>
<dbReference type="PROSITE" id="PS51257">
    <property type="entry name" value="PROKAR_LIPOPROTEIN"/>
    <property type="match status" value="1"/>
</dbReference>
<gene>
    <name evidence="2" type="ORF">DHf2319_03280</name>
</gene>
<keyword evidence="3" id="KW-1185">Reference proteome</keyword>
<organism evidence="2 3">
    <name type="scientific">Orrella daihaiensis</name>
    <dbReference type="NCBI Taxonomy" id="2782176"/>
    <lineage>
        <taxon>Bacteria</taxon>
        <taxon>Pseudomonadati</taxon>
        <taxon>Pseudomonadota</taxon>
        <taxon>Betaproteobacteria</taxon>
        <taxon>Burkholderiales</taxon>
        <taxon>Alcaligenaceae</taxon>
        <taxon>Orrella</taxon>
    </lineage>
</organism>
<proteinExistence type="predicted"/>